<protein>
    <submittedName>
        <fullName evidence="1">Acyl-CoA carboxylase epsilon subunit</fullName>
    </submittedName>
</protein>
<accession>A0A9W4E071</accession>
<keyword evidence="2" id="KW-1185">Reference proteome</keyword>
<proteinExistence type="predicted"/>
<organism evidence="1 2">
    <name type="scientific">Actinacidiphila cocklensis</name>
    <dbReference type="NCBI Taxonomy" id="887465"/>
    <lineage>
        <taxon>Bacteria</taxon>
        <taxon>Bacillati</taxon>
        <taxon>Actinomycetota</taxon>
        <taxon>Actinomycetes</taxon>
        <taxon>Kitasatosporales</taxon>
        <taxon>Streptomycetaceae</taxon>
        <taxon>Actinacidiphila</taxon>
    </lineage>
</organism>
<gene>
    <name evidence="1" type="ORF">SCOCK_50118</name>
</gene>
<name>A0A9W4E071_9ACTN</name>
<dbReference type="EMBL" id="CAJSLV010000081">
    <property type="protein sequence ID" value="CAG6397069.1"/>
    <property type="molecule type" value="Genomic_DNA"/>
</dbReference>
<dbReference type="AlphaFoldDB" id="A0A9W4E071"/>
<evidence type="ECO:0000313" key="2">
    <source>
        <dbReference type="Proteomes" id="UP001152519"/>
    </source>
</evidence>
<comment type="caution">
    <text evidence="1">The sequence shown here is derived from an EMBL/GenBank/DDBJ whole genome shotgun (WGS) entry which is preliminary data.</text>
</comment>
<sequence>MVRGAPAAEELAAVLVVWAGLTAAAERVVVAARVGGRGAAAHPPARPFVMTGVPAPGADAWRRSAWTP</sequence>
<evidence type="ECO:0000313" key="1">
    <source>
        <dbReference type="EMBL" id="CAG6397069.1"/>
    </source>
</evidence>
<dbReference type="Proteomes" id="UP001152519">
    <property type="component" value="Unassembled WGS sequence"/>
</dbReference>
<reference evidence="1" key="1">
    <citation type="submission" date="2021-05" db="EMBL/GenBank/DDBJ databases">
        <authorList>
            <person name="Arsene-Ploetze F."/>
        </authorList>
    </citation>
    <scope>NUCLEOTIDE SEQUENCE</scope>
    <source>
        <strain evidence="1">DSM 42138</strain>
    </source>
</reference>